<accession>A0ABT1LZ84</accession>
<evidence type="ECO:0000256" key="1">
    <source>
        <dbReference type="SAM" id="MobiDB-lite"/>
    </source>
</evidence>
<proteinExistence type="predicted"/>
<protein>
    <submittedName>
        <fullName evidence="3">DM13 domain-containing protein</fullName>
    </submittedName>
</protein>
<evidence type="ECO:0000313" key="4">
    <source>
        <dbReference type="Proteomes" id="UP001651690"/>
    </source>
</evidence>
<keyword evidence="4" id="KW-1185">Reference proteome</keyword>
<dbReference type="RefSeq" id="WP_255059394.1">
    <property type="nucleotide sequence ID" value="NZ_JANDBD010000003.1"/>
</dbReference>
<comment type="caution">
    <text evidence="3">The sequence shown here is derived from an EMBL/GenBank/DDBJ whole genome shotgun (WGS) entry which is preliminary data.</text>
</comment>
<feature type="domain" description="DM13" evidence="2">
    <location>
        <begin position="25"/>
        <end position="140"/>
    </location>
</feature>
<dbReference type="PROSITE" id="PS51549">
    <property type="entry name" value="DM13"/>
    <property type="match status" value="1"/>
</dbReference>
<feature type="region of interest" description="Disordered" evidence="1">
    <location>
        <begin position="1"/>
        <end position="21"/>
    </location>
</feature>
<gene>
    <name evidence="3" type="ORF">NM203_08455</name>
</gene>
<sequence length="143" mass="14899">MITDTTVAETLPGLPEAGADTAPQGPVVLAQGRLITHEHDTAGLVRLIRNSDGTLIVRIQGLETSDGPDLHVLISDAPVLPGTEGWHVFDDGRHVDLGALKGNRGDANYPVPAGVDISGLASVSIWCDRFNVSFGAAAMTPVL</sequence>
<name>A0ABT1LZ84_9MYCO</name>
<evidence type="ECO:0000313" key="3">
    <source>
        <dbReference type="EMBL" id="MCP9272214.1"/>
    </source>
</evidence>
<evidence type="ECO:0000259" key="2">
    <source>
        <dbReference type="PROSITE" id="PS51549"/>
    </source>
</evidence>
<dbReference type="Pfam" id="PF10517">
    <property type="entry name" value="DM13"/>
    <property type="match status" value="1"/>
</dbReference>
<dbReference type="InterPro" id="IPR019545">
    <property type="entry name" value="DM13_domain"/>
</dbReference>
<dbReference type="EMBL" id="JANDBD010000003">
    <property type="protein sequence ID" value="MCP9272214.1"/>
    <property type="molecule type" value="Genomic_DNA"/>
</dbReference>
<dbReference type="Proteomes" id="UP001651690">
    <property type="component" value="Unassembled WGS sequence"/>
</dbReference>
<organism evidence="3 4">
    <name type="scientific">Mycolicibacterium arenosum</name>
    <dbReference type="NCBI Taxonomy" id="2952157"/>
    <lineage>
        <taxon>Bacteria</taxon>
        <taxon>Bacillati</taxon>
        <taxon>Actinomycetota</taxon>
        <taxon>Actinomycetes</taxon>
        <taxon>Mycobacteriales</taxon>
        <taxon>Mycobacteriaceae</taxon>
        <taxon>Mycolicibacterium</taxon>
    </lineage>
</organism>
<reference evidence="3 4" key="1">
    <citation type="submission" date="2022-06" db="EMBL/GenBank/DDBJ databases">
        <title>Mycolicibacterium sp. CAU 1645 isolated from seawater.</title>
        <authorList>
            <person name="Kim W."/>
        </authorList>
    </citation>
    <scope>NUCLEOTIDE SEQUENCE [LARGE SCALE GENOMIC DNA]</scope>
    <source>
        <strain evidence="3 4">CAU 1645</strain>
    </source>
</reference>